<name>A0A0F9VG26_9ZZZZ</name>
<accession>A0A0F9VG26</accession>
<gene>
    <name evidence="1" type="ORF">LCGC14_0410820</name>
</gene>
<proteinExistence type="predicted"/>
<reference evidence="1" key="1">
    <citation type="journal article" date="2015" name="Nature">
        <title>Complex archaea that bridge the gap between prokaryotes and eukaryotes.</title>
        <authorList>
            <person name="Spang A."/>
            <person name="Saw J.H."/>
            <person name="Jorgensen S.L."/>
            <person name="Zaremba-Niedzwiedzka K."/>
            <person name="Martijn J."/>
            <person name="Lind A.E."/>
            <person name="van Eijk R."/>
            <person name="Schleper C."/>
            <person name="Guy L."/>
            <person name="Ettema T.J."/>
        </authorList>
    </citation>
    <scope>NUCLEOTIDE SEQUENCE</scope>
</reference>
<dbReference type="AlphaFoldDB" id="A0A0F9VG26"/>
<dbReference type="EMBL" id="LAZR01000362">
    <property type="protein sequence ID" value="KKN72471.1"/>
    <property type="molecule type" value="Genomic_DNA"/>
</dbReference>
<sequence length="34" mass="3816">MGPSLGGDKLTVGEIDNVAYVTEKNKIEKKYRFD</sequence>
<comment type="caution">
    <text evidence="1">The sequence shown here is derived from an EMBL/GenBank/DDBJ whole genome shotgun (WGS) entry which is preliminary data.</text>
</comment>
<protein>
    <submittedName>
        <fullName evidence="1">Uncharacterized protein</fullName>
    </submittedName>
</protein>
<evidence type="ECO:0000313" key="1">
    <source>
        <dbReference type="EMBL" id="KKN72471.1"/>
    </source>
</evidence>
<organism evidence="1">
    <name type="scientific">marine sediment metagenome</name>
    <dbReference type="NCBI Taxonomy" id="412755"/>
    <lineage>
        <taxon>unclassified sequences</taxon>
        <taxon>metagenomes</taxon>
        <taxon>ecological metagenomes</taxon>
    </lineage>
</organism>